<dbReference type="Proteomes" id="UP000588158">
    <property type="component" value="Unassembled WGS sequence"/>
</dbReference>
<comment type="caution">
    <text evidence="2">The sequence shown here is derived from an EMBL/GenBank/DDBJ whole genome shotgun (WGS) entry which is preliminary data.</text>
</comment>
<dbReference type="AlphaFoldDB" id="A0A841AG25"/>
<feature type="compositionally biased region" description="Low complexity" evidence="1">
    <location>
        <begin position="132"/>
        <end position="148"/>
    </location>
</feature>
<gene>
    <name evidence="2" type="ORF">HNR70_002025</name>
</gene>
<feature type="compositionally biased region" description="Basic and acidic residues" evidence="1">
    <location>
        <begin position="31"/>
        <end position="46"/>
    </location>
</feature>
<evidence type="ECO:0000313" key="3">
    <source>
        <dbReference type="Proteomes" id="UP000588158"/>
    </source>
</evidence>
<reference evidence="2 3" key="1">
    <citation type="submission" date="2020-08" db="EMBL/GenBank/DDBJ databases">
        <title>Sequencing the genomes of 1000 actinobacteria strains.</title>
        <authorList>
            <person name="Klenk H.-P."/>
        </authorList>
    </citation>
    <scope>NUCLEOTIDE SEQUENCE [LARGE SCALE GENOMIC DNA]</scope>
    <source>
        <strain evidence="2 3">DSM 28796</strain>
    </source>
</reference>
<dbReference type="RefSeq" id="WP_184325573.1">
    <property type="nucleotide sequence ID" value="NZ_JACHLZ010000001.1"/>
</dbReference>
<sequence>MSSMLVKVLPVVVIFLIKMAGALFESRVREQQRAESENPFEGKIDTDSGSWHISRPPRRARTSRATETRTCRPRTPERVSEAVDERLEQTAPRTELASTVGEQVPQEFTEPSVPVADEQSVEDLPTEAPAVEEPASPVSSYSVYTSTSLYRSGTSVLDDDEEEGAR</sequence>
<name>A0A841AG25_9MICO</name>
<keyword evidence="3" id="KW-1185">Reference proteome</keyword>
<feature type="compositionally biased region" description="Acidic residues" evidence="1">
    <location>
        <begin position="157"/>
        <end position="166"/>
    </location>
</feature>
<proteinExistence type="predicted"/>
<feature type="compositionally biased region" description="Basic and acidic residues" evidence="1">
    <location>
        <begin position="64"/>
        <end position="88"/>
    </location>
</feature>
<organism evidence="2 3">
    <name type="scientific">Brachybacterium aquaticum</name>
    <dbReference type="NCBI Taxonomy" id="1432564"/>
    <lineage>
        <taxon>Bacteria</taxon>
        <taxon>Bacillati</taxon>
        <taxon>Actinomycetota</taxon>
        <taxon>Actinomycetes</taxon>
        <taxon>Micrococcales</taxon>
        <taxon>Dermabacteraceae</taxon>
        <taxon>Brachybacterium</taxon>
    </lineage>
</organism>
<accession>A0A841AG25</accession>
<protein>
    <submittedName>
        <fullName evidence="2">Uncharacterized protein</fullName>
    </submittedName>
</protein>
<evidence type="ECO:0000313" key="2">
    <source>
        <dbReference type="EMBL" id="MBB5832212.1"/>
    </source>
</evidence>
<feature type="region of interest" description="Disordered" evidence="1">
    <location>
        <begin position="31"/>
        <end position="166"/>
    </location>
</feature>
<dbReference type="EMBL" id="JACHLZ010000001">
    <property type="protein sequence ID" value="MBB5832212.1"/>
    <property type="molecule type" value="Genomic_DNA"/>
</dbReference>
<evidence type="ECO:0000256" key="1">
    <source>
        <dbReference type="SAM" id="MobiDB-lite"/>
    </source>
</evidence>